<dbReference type="PRINTS" id="PR00454">
    <property type="entry name" value="ETSDOMAIN"/>
</dbReference>
<dbReference type="InterPro" id="IPR000007">
    <property type="entry name" value="Tubby_C"/>
</dbReference>
<dbReference type="WBParaSite" id="maker-uti_cns_0001954-snap-gene-0.34-mRNA-1">
    <property type="protein sequence ID" value="maker-uti_cns_0001954-snap-gene-0.34-mRNA-1"/>
    <property type="gene ID" value="maker-uti_cns_0001954-snap-gene-0.34"/>
</dbReference>
<dbReference type="Gene3D" id="3.20.90.10">
    <property type="entry name" value="Tubby Protein, Chain A"/>
    <property type="match status" value="1"/>
</dbReference>
<dbReference type="InterPro" id="IPR025659">
    <property type="entry name" value="Tubby-like_C"/>
</dbReference>
<dbReference type="Proteomes" id="UP000095280">
    <property type="component" value="Unplaced"/>
</dbReference>
<dbReference type="InterPro" id="IPR036388">
    <property type="entry name" value="WH-like_DNA-bd_sf"/>
</dbReference>
<dbReference type="PANTHER" id="PTHR16517">
    <property type="entry name" value="TUBBY-RELATED"/>
    <property type="match status" value="1"/>
</dbReference>
<feature type="compositionally biased region" description="Basic and acidic residues" evidence="6">
    <location>
        <begin position="687"/>
        <end position="699"/>
    </location>
</feature>
<dbReference type="GO" id="GO:0061512">
    <property type="term" value="P:protein localization to cilium"/>
    <property type="evidence" value="ECO:0007669"/>
    <property type="project" value="TreeGrafter"/>
</dbReference>
<evidence type="ECO:0000259" key="7">
    <source>
        <dbReference type="PROSITE" id="PS50061"/>
    </source>
</evidence>
<evidence type="ECO:0000256" key="4">
    <source>
        <dbReference type="ARBA" id="ARBA00022490"/>
    </source>
</evidence>
<dbReference type="Pfam" id="PF01167">
    <property type="entry name" value="Tub"/>
    <property type="match status" value="1"/>
</dbReference>
<evidence type="ECO:0000313" key="9">
    <source>
        <dbReference type="WBParaSite" id="maker-uti_cns_0001954-snap-gene-0.34-mRNA-1"/>
    </source>
</evidence>
<evidence type="ECO:0000256" key="6">
    <source>
        <dbReference type="SAM" id="MobiDB-lite"/>
    </source>
</evidence>
<comment type="similarity">
    <text evidence="3">Belongs to the TUB family.</text>
</comment>
<dbReference type="AlphaFoldDB" id="A0A1I8GH82"/>
<feature type="region of interest" description="Disordered" evidence="6">
    <location>
        <begin position="596"/>
        <end position="621"/>
    </location>
</feature>
<evidence type="ECO:0000256" key="5">
    <source>
        <dbReference type="RuleBase" id="RU004019"/>
    </source>
</evidence>
<dbReference type="GO" id="GO:0005634">
    <property type="term" value="C:nucleus"/>
    <property type="evidence" value="ECO:0007669"/>
    <property type="project" value="UniProtKB-SubCell"/>
</dbReference>
<dbReference type="InterPro" id="IPR018066">
    <property type="entry name" value="Tubby_C_CS"/>
</dbReference>
<sequence length="1108" mass="123142">KSLARLSMSEKRYTMYFISNRRFTAYVGPQPSVNPDGMVLSTKVRELSIEPDNEEDGPAAVGKRRNHRQRDSSDDEAASSGGGSNHRGDVDSEGRRRRGENKKSSAARRRHSPEETRVKSTSSGKAKAAAAATGSSKSSKSSKSRSTRTRSVSSSSEEANHASSNGRSDAVHVDDYEDASVSDSDSGRDRGRRRRPDGDKCRKAPTVSATSSRRRGEQHDRQRRRRSRSPDEDETEDGDIREAASDLDETPVSPSISQAGDRAAKTQQQQQQPSASRQLSLVPDPTSDPEQFAVQPAPQGVTLKCRISRDSRGLDRSRYPTYYLHLERDDGKRIFVLAARRRKKSSTSNYLISCDPTNLARAGESFVGKLRSNFLGTAFTVFDNGESPKRVGTESSRRELAAVTYETNVMGFRGPRKMTVIVPAMTPDQRRVEVRPRGGSSGDTLLERHKRGDMTNLLELQNKTPVWNDSTQSYVLNFHGRVTQASVKNFQIVHANDVDYIVMQFGRISDDLFTMDFAYPLCALQAFGIALSSFDGKLASGFSSATGRIIIAAPSPPLPLPSPLPPSAGPPSSAKSANSLLSNCLATRSSELAATSCSTSRPSVPSRFSSRSRNSPEFPDAGDRFFRKFRRRHGNSKSISQPAVLSTVRHATSSIQKPRNTKTFSVKMLMAKTHCREARSLATRNSESTERPKKDESRKNWPMALMEYISLVNKYKQAPDHGRQVVQEGLHSEHVRNPLVVDDLLGPSDLRVGSQLLVFRHKIGILDPTVVLGILNPRILELLRCPAFHRLANNLLGAEHDGGEHQDQRGPVPVETVNVVIVEFRISRQETLKAEKTELQSEVQSDSDVTQQLLADQDAAAIAGHLELPLSRIDEWTSEQKRTWLKCMLVKHINWQAMEPAQREATAQQLNAVNDSLQTNLNASLDSLISLVEFKLTCQVLGQILQNELAVWRRGRRELQQSTSTWRRHQLSLSFDSENGSSSSGSSGSSSGGGRRGNNEGDLLWEHILRLLETGNPAVRWVQPELGRFQFVSSSSAARSWGGTKRNRNMSFEKMSRSIRQYYRPKSGLMLKVPNKGRLQYQFNVNHPQIVRFLKENFPNSGCLARKL</sequence>
<dbReference type="GO" id="GO:0043565">
    <property type="term" value="F:sequence-specific DNA binding"/>
    <property type="evidence" value="ECO:0007669"/>
    <property type="project" value="InterPro"/>
</dbReference>
<feature type="region of interest" description="Disordered" evidence="6">
    <location>
        <begin position="679"/>
        <end position="699"/>
    </location>
</feature>
<dbReference type="SUPFAM" id="SSF46785">
    <property type="entry name" value="Winged helix' DNA-binding domain"/>
    <property type="match status" value="1"/>
</dbReference>
<dbReference type="SMART" id="SM00413">
    <property type="entry name" value="ETS"/>
    <property type="match status" value="1"/>
</dbReference>
<organism evidence="8 9">
    <name type="scientific">Macrostomum lignano</name>
    <dbReference type="NCBI Taxonomy" id="282301"/>
    <lineage>
        <taxon>Eukaryota</taxon>
        <taxon>Metazoa</taxon>
        <taxon>Spiralia</taxon>
        <taxon>Lophotrochozoa</taxon>
        <taxon>Platyhelminthes</taxon>
        <taxon>Rhabditophora</taxon>
        <taxon>Macrostomorpha</taxon>
        <taxon>Macrostomida</taxon>
        <taxon>Macrostomidae</taxon>
        <taxon>Macrostomum</taxon>
    </lineage>
</organism>
<accession>A0A1I8GH82</accession>
<dbReference type="GO" id="GO:0005929">
    <property type="term" value="C:cilium"/>
    <property type="evidence" value="ECO:0007669"/>
    <property type="project" value="TreeGrafter"/>
</dbReference>
<feature type="compositionally biased region" description="Low complexity" evidence="6">
    <location>
        <begin position="119"/>
        <end position="139"/>
    </location>
</feature>
<keyword evidence="4" id="KW-0963">Cytoplasm</keyword>
<name>A0A1I8GH82_9PLAT</name>
<keyword evidence="8" id="KW-1185">Reference proteome</keyword>
<dbReference type="GO" id="GO:0005737">
    <property type="term" value="C:cytoplasm"/>
    <property type="evidence" value="ECO:0007669"/>
    <property type="project" value="UniProtKB-SubCell"/>
</dbReference>
<feature type="compositionally biased region" description="Basic residues" evidence="6">
    <location>
        <begin position="95"/>
        <end position="111"/>
    </location>
</feature>
<dbReference type="PANTHER" id="PTHR16517:SF7">
    <property type="entry name" value="PROTEIN KING TUBBY"/>
    <property type="match status" value="1"/>
</dbReference>
<dbReference type="PROSITE" id="PS01200">
    <property type="entry name" value="TUB_1"/>
    <property type="match status" value="1"/>
</dbReference>
<evidence type="ECO:0000313" key="8">
    <source>
        <dbReference type="Proteomes" id="UP000095280"/>
    </source>
</evidence>
<protein>
    <submittedName>
        <fullName evidence="9">ETS domain-containing protein</fullName>
    </submittedName>
</protein>
<feature type="region of interest" description="Disordered" evidence="6">
    <location>
        <begin position="44"/>
        <end position="298"/>
    </location>
</feature>
<feature type="compositionally biased region" description="Low complexity" evidence="6">
    <location>
        <begin position="598"/>
        <end position="619"/>
    </location>
</feature>
<dbReference type="PRINTS" id="PR01573">
    <property type="entry name" value="SUPERTUBBY"/>
</dbReference>
<dbReference type="GO" id="GO:0003700">
    <property type="term" value="F:DNA-binding transcription factor activity"/>
    <property type="evidence" value="ECO:0007669"/>
    <property type="project" value="InterPro"/>
</dbReference>
<keyword evidence="5" id="KW-0238">DNA-binding</keyword>
<feature type="region of interest" description="Disordered" evidence="6">
    <location>
        <begin position="975"/>
        <end position="997"/>
    </location>
</feature>
<dbReference type="SUPFAM" id="SSF54518">
    <property type="entry name" value="Tubby C-terminal domain-like"/>
    <property type="match status" value="1"/>
</dbReference>
<dbReference type="Pfam" id="PF00178">
    <property type="entry name" value="Ets"/>
    <property type="match status" value="1"/>
</dbReference>
<evidence type="ECO:0000256" key="3">
    <source>
        <dbReference type="ARBA" id="ARBA00007129"/>
    </source>
</evidence>
<evidence type="ECO:0000256" key="2">
    <source>
        <dbReference type="ARBA" id="ARBA00005562"/>
    </source>
</evidence>
<dbReference type="InterPro" id="IPR036390">
    <property type="entry name" value="WH_DNA-bd_sf"/>
</dbReference>
<comment type="similarity">
    <text evidence="2 5">Belongs to the ETS family.</text>
</comment>
<dbReference type="PROSITE" id="PS50061">
    <property type="entry name" value="ETS_DOMAIN_3"/>
    <property type="match status" value="1"/>
</dbReference>
<dbReference type="InterPro" id="IPR000418">
    <property type="entry name" value="Ets_dom"/>
</dbReference>
<feature type="compositionally biased region" description="Low complexity" evidence="6">
    <location>
        <begin position="977"/>
        <end position="989"/>
    </location>
</feature>
<evidence type="ECO:0000256" key="1">
    <source>
        <dbReference type="ARBA" id="ARBA00004496"/>
    </source>
</evidence>
<reference evidence="9" key="1">
    <citation type="submission" date="2016-11" db="UniProtKB">
        <authorList>
            <consortium name="WormBaseParasite"/>
        </authorList>
    </citation>
    <scope>IDENTIFICATION</scope>
</reference>
<proteinExistence type="inferred from homology"/>
<feature type="domain" description="ETS" evidence="7">
    <location>
        <begin position="1002"/>
        <end position="1084"/>
    </location>
</feature>
<keyword evidence="5" id="KW-0539">Nucleus</keyword>
<dbReference type="Gene3D" id="1.10.10.10">
    <property type="entry name" value="Winged helix-like DNA-binding domain superfamily/Winged helix DNA-binding domain"/>
    <property type="match status" value="1"/>
</dbReference>
<comment type="subcellular location">
    <subcellularLocation>
        <location evidence="1">Cytoplasm</location>
    </subcellularLocation>
    <subcellularLocation>
        <location evidence="5">Nucleus</location>
    </subcellularLocation>
</comment>